<dbReference type="Proteomes" id="UP000194435">
    <property type="component" value="Unassembled WGS sequence"/>
</dbReference>
<organism evidence="1 2">
    <name type="scientific">Bacillus paranthracis</name>
    <dbReference type="NCBI Taxonomy" id="2026186"/>
    <lineage>
        <taxon>Bacteria</taxon>
        <taxon>Bacillati</taxon>
        <taxon>Bacillota</taxon>
        <taxon>Bacilli</taxon>
        <taxon>Bacillales</taxon>
        <taxon>Bacillaceae</taxon>
        <taxon>Bacillus</taxon>
        <taxon>Bacillus cereus group</taxon>
    </lineage>
</organism>
<comment type="caution">
    <text evidence="1">The sequence shown here is derived from an EMBL/GenBank/DDBJ whole genome shotgun (WGS) entry which is preliminary data.</text>
</comment>
<evidence type="ECO:0000313" key="2">
    <source>
        <dbReference type="Proteomes" id="UP000194435"/>
    </source>
</evidence>
<dbReference type="EMBL" id="FWZC01000066">
    <property type="protein sequence ID" value="SME35939.1"/>
    <property type="molecule type" value="Genomic_DNA"/>
</dbReference>
<gene>
    <name evidence="1" type="ORF">BACERE00221_04179</name>
</gene>
<sequence length="57" mass="6630">MDSLELNKSKYIISNIKDILYKKLILNKPLTKGYLLVRYTKPTSLARSRKAFGDKKL</sequence>
<evidence type="ECO:0000313" key="1">
    <source>
        <dbReference type="EMBL" id="SME35939.1"/>
    </source>
</evidence>
<accession>A0A9X8SLL8</accession>
<reference evidence="1 2" key="1">
    <citation type="submission" date="2017-04" db="EMBL/GenBank/DDBJ databases">
        <authorList>
            <person name="Criscuolo A."/>
        </authorList>
    </citation>
    <scope>NUCLEOTIDE SEQUENCE [LARGE SCALE GENOMIC DNA]</scope>
    <source>
        <strain evidence="1">16-00221</strain>
    </source>
</reference>
<protein>
    <submittedName>
        <fullName evidence="1">Uncharacterized protein</fullName>
    </submittedName>
</protein>
<name>A0A9X8SLL8_9BACI</name>
<proteinExistence type="predicted"/>
<dbReference type="AlphaFoldDB" id="A0A9X8SLL8"/>